<evidence type="ECO:0000259" key="3">
    <source>
        <dbReference type="Pfam" id="PF01680"/>
    </source>
</evidence>
<gene>
    <name evidence="4" type="ORF">FQP90_15035</name>
</gene>
<keyword evidence="4" id="KW-0456">Lyase</keyword>
<feature type="non-terminal residue" evidence="4">
    <location>
        <position position="44"/>
    </location>
</feature>
<sequence>MTTRHPLFEHIPLTGSSRVKRGMAEMLKGGVIMDVVNVEQARIA</sequence>
<proteinExistence type="inferred from homology"/>
<dbReference type="AlphaFoldDB" id="A0A558GVI7"/>
<accession>A0A558GVI7</accession>
<dbReference type="InterPro" id="IPR033755">
    <property type="entry name" value="PdxS/SNZ_N"/>
</dbReference>
<dbReference type="InterPro" id="IPR013785">
    <property type="entry name" value="Aldolase_TIM"/>
</dbReference>
<dbReference type="Gene3D" id="3.20.20.70">
    <property type="entry name" value="Aldolase class I"/>
    <property type="match status" value="1"/>
</dbReference>
<dbReference type="PROSITE" id="PS51129">
    <property type="entry name" value="PDXS_SNZ_2"/>
    <property type="match status" value="1"/>
</dbReference>
<organism evidence="4 5">
    <name type="scientific">Paenarthrobacter nitroguajacolicus</name>
    <name type="common">Arthrobacter nitroguajacolicus</name>
    <dbReference type="NCBI Taxonomy" id="211146"/>
    <lineage>
        <taxon>Bacteria</taxon>
        <taxon>Bacillati</taxon>
        <taxon>Actinomycetota</taxon>
        <taxon>Actinomycetes</taxon>
        <taxon>Micrococcales</taxon>
        <taxon>Micrococcaceae</taxon>
        <taxon>Paenarthrobacter</taxon>
    </lineage>
</organism>
<evidence type="ECO:0000313" key="4">
    <source>
        <dbReference type="EMBL" id="TVU60872.1"/>
    </source>
</evidence>
<comment type="caution">
    <text evidence="4">The sequence shown here is derived from an EMBL/GenBank/DDBJ whole genome shotgun (WGS) entry which is preliminary data.</text>
</comment>
<reference evidence="4 5" key="1">
    <citation type="submission" date="2019-07" db="EMBL/GenBank/DDBJ databases">
        <title>Diversity of Bacteria from Kongsfjorden, Arctic.</title>
        <authorList>
            <person name="Yu Y."/>
        </authorList>
    </citation>
    <scope>NUCLEOTIDE SEQUENCE [LARGE SCALE GENOMIC DNA]</scope>
    <source>
        <strain evidence="4 5">SM1928</strain>
    </source>
</reference>
<feature type="domain" description="PdxS/SNZ N-terminal" evidence="3">
    <location>
        <begin position="17"/>
        <end position="44"/>
    </location>
</feature>
<dbReference type="GO" id="GO:0016829">
    <property type="term" value="F:lyase activity"/>
    <property type="evidence" value="ECO:0007669"/>
    <property type="project" value="UniProtKB-KW"/>
</dbReference>
<evidence type="ECO:0000256" key="2">
    <source>
        <dbReference type="PROSITE-ProRule" id="PRU00481"/>
    </source>
</evidence>
<comment type="similarity">
    <text evidence="1 2">Belongs to the PdxS/SNZ family.</text>
</comment>
<dbReference type="Pfam" id="PF01680">
    <property type="entry name" value="SOR_SNZ"/>
    <property type="match status" value="1"/>
</dbReference>
<dbReference type="EMBL" id="VNFK01000012">
    <property type="protein sequence ID" value="TVU60872.1"/>
    <property type="molecule type" value="Genomic_DNA"/>
</dbReference>
<dbReference type="Proteomes" id="UP000316500">
    <property type="component" value="Unassembled WGS sequence"/>
</dbReference>
<dbReference type="GO" id="GO:0042823">
    <property type="term" value="P:pyridoxal phosphate biosynthetic process"/>
    <property type="evidence" value="ECO:0007669"/>
    <property type="project" value="InterPro"/>
</dbReference>
<evidence type="ECO:0000256" key="1">
    <source>
        <dbReference type="ARBA" id="ARBA00007281"/>
    </source>
</evidence>
<evidence type="ECO:0000313" key="5">
    <source>
        <dbReference type="Proteomes" id="UP000316500"/>
    </source>
</evidence>
<protein>
    <submittedName>
        <fullName evidence="4">Pyridoxal 5'-phosphate synthase lyase subunit PdxS</fullName>
    </submittedName>
</protein>
<name>A0A558GVI7_PAENT</name>
<dbReference type="InterPro" id="IPR001852">
    <property type="entry name" value="PdxS/SNZ"/>
</dbReference>